<feature type="coiled-coil region" evidence="1">
    <location>
        <begin position="5"/>
        <end position="32"/>
    </location>
</feature>
<sequence length="144" mass="15711">MSSLIAELISRNEELLKENRGAENANRILNHALQAGNCPQVRRSCSAPRCASSNKSGCPIPLNRSFLKSLQTISIDQELLWGDIRDFMPTSTEHSLMLVPSEDLLGPAHDLVGVPAEEVSSIVRRARDEFIFMATAGLPSVGLI</sequence>
<evidence type="ECO:0000256" key="1">
    <source>
        <dbReference type="SAM" id="Coils"/>
    </source>
</evidence>
<comment type="caution">
    <text evidence="2">The sequence shown here is derived from an EMBL/GenBank/DDBJ whole genome shotgun (WGS) entry which is preliminary data.</text>
</comment>
<accession>A0AAW1VYF3</accession>
<keyword evidence="3" id="KW-1185">Reference proteome</keyword>
<dbReference type="AlphaFoldDB" id="A0AAW1VYF3"/>
<gene>
    <name evidence="2" type="ORF">M0R45_035961</name>
</gene>
<keyword evidence="1" id="KW-0175">Coiled coil</keyword>
<proteinExistence type="predicted"/>
<reference evidence="2 3" key="1">
    <citation type="journal article" date="2023" name="G3 (Bethesda)">
        <title>A chromosome-length genome assembly and annotation of blackberry (Rubus argutus, cv. 'Hillquist').</title>
        <authorList>
            <person name="Bruna T."/>
            <person name="Aryal R."/>
            <person name="Dudchenko O."/>
            <person name="Sargent D.J."/>
            <person name="Mead D."/>
            <person name="Buti M."/>
            <person name="Cavallini A."/>
            <person name="Hytonen T."/>
            <person name="Andres J."/>
            <person name="Pham M."/>
            <person name="Weisz D."/>
            <person name="Mascagni F."/>
            <person name="Usai G."/>
            <person name="Natali L."/>
            <person name="Bassil N."/>
            <person name="Fernandez G.E."/>
            <person name="Lomsadze A."/>
            <person name="Armour M."/>
            <person name="Olukolu B."/>
            <person name="Poorten T."/>
            <person name="Britton C."/>
            <person name="Davik J."/>
            <person name="Ashrafi H."/>
            <person name="Aiden E.L."/>
            <person name="Borodovsky M."/>
            <person name="Worthington M."/>
        </authorList>
    </citation>
    <scope>NUCLEOTIDE SEQUENCE [LARGE SCALE GENOMIC DNA]</scope>
    <source>
        <strain evidence="2">PI 553951</strain>
    </source>
</reference>
<dbReference type="EMBL" id="JBEDUW010000007">
    <property type="protein sequence ID" value="KAK9912086.1"/>
    <property type="molecule type" value="Genomic_DNA"/>
</dbReference>
<name>A0AAW1VYF3_RUBAR</name>
<evidence type="ECO:0000313" key="3">
    <source>
        <dbReference type="Proteomes" id="UP001457282"/>
    </source>
</evidence>
<dbReference type="Proteomes" id="UP001457282">
    <property type="component" value="Unassembled WGS sequence"/>
</dbReference>
<protein>
    <submittedName>
        <fullName evidence="2">Uncharacterized protein</fullName>
    </submittedName>
</protein>
<organism evidence="2 3">
    <name type="scientific">Rubus argutus</name>
    <name type="common">Southern blackberry</name>
    <dbReference type="NCBI Taxonomy" id="59490"/>
    <lineage>
        <taxon>Eukaryota</taxon>
        <taxon>Viridiplantae</taxon>
        <taxon>Streptophyta</taxon>
        <taxon>Embryophyta</taxon>
        <taxon>Tracheophyta</taxon>
        <taxon>Spermatophyta</taxon>
        <taxon>Magnoliopsida</taxon>
        <taxon>eudicotyledons</taxon>
        <taxon>Gunneridae</taxon>
        <taxon>Pentapetalae</taxon>
        <taxon>rosids</taxon>
        <taxon>fabids</taxon>
        <taxon>Rosales</taxon>
        <taxon>Rosaceae</taxon>
        <taxon>Rosoideae</taxon>
        <taxon>Rosoideae incertae sedis</taxon>
        <taxon>Rubus</taxon>
    </lineage>
</organism>
<evidence type="ECO:0000313" key="2">
    <source>
        <dbReference type="EMBL" id="KAK9912086.1"/>
    </source>
</evidence>